<dbReference type="Proteomes" id="UP000760545">
    <property type="component" value="Unassembled WGS sequence"/>
</dbReference>
<dbReference type="EMBL" id="JAAVJS010000020">
    <property type="protein sequence ID" value="NJX16438.1"/>
    <property type="molecule type" value="Genomic_DNA"/>
</dbReference>
<gene>
    <name evidence="1" type="ORF">HC176_13160</name>
</gene>
<organism evidence="1 2">
    <name type="scientific">Tamlana crocina</name>
    <dbReference type="NCBI Taxonomy" id="393006"/>
    <lineage>
        <taxon>Bacteria</taxon>
        <taxon>Pseudomonadati</taxon>
        <taxon>Bacteroidota</taxon>
        <taxon>Flavobacteriia</taxon>
        <taxon>Flavobacteriales</taxon>
        <taxon>Flavobacteriaceae</taxon>
        <taxon>Tamlana</taxon>
    </lineage>
</organism>
<reference evidence="1 2" key="1">
    <citation type="submission" date="2020-03" db="EMBL/GenBank/DDBJ databases">
        <title>Tamlana sp. nov, isolated from XXX.</title>
        <authorList>
            <person name="Cao W.R."/>
        </authorList>
    </citation>
    <scope>NUCLEOTIDE SEQUENCE [LARGE SCALE GENOMIC DNA]</scope>
    <source>
        <strain evidence="1 2">HST1-43</strain>
    </source>
</reference>
<evidence type="ECO:0000313" key="2">
    <source>
        <dbReference type="Proteomes" id="UP000760545"/>
    </source>
</evidence>
<proteinExistence type="predicted"/>
<accession>A0ABX1DIE3</accession>
<protein>
    <submittedName>
        <fullName evidence="1">Uncharacterized protein</fullName>
    </submittedName>
</protein>
<comment type="caution">
    <text evidence="1">The sequence shown here is derived from an EMBL/GenBank/DDBJ whole genome shotgun (WGS) entry which is preliminary data.</text>
</comment>
<keyword evidence="2" id="KW-1185">Reference proteome</keyword>
<name>A0ABX1DIE3_9FLAO</name>
<dbReference type="RefSeq" id="WP_167919028.1">
    <property type="nucleotide sequence ID" value="NZ_JAAVJS010000020.1"/>
</dbReference>
<evidence type="ECO:0000313" key="1">
    <source>
        <dbReference type="EMBL" id="NJX16438.1"/>
    </source>
</evidence>
<sequence length="165" mass="19688">MPKSLFLLCPTDCLEPIINSRFHKENYFYTSLGNSFIYNRKTIKHIHKLIKKHQIEEIYFVLSSDNQIILDALGNQDFSNFKALNRFYNDINKHTAHLDTIWHSSSLKFSIISYYLNRKIKLLQSEIDKNFDYQIKIRGKIYDKQDHVFTAIYSDLISIEKHHLN</sequence>